<organism evidence="3 4">
    <name type="scientific">Gymnopilus junonius</name>
    <name type="common">Spectacular rustgill mushroom</name>
    <name type="synonym">Gymnopilus spectabilis subsp. junonius</name>
    <dbReference type="NCBI Taxonomy" id="109634"/>
    <lineage>
        <taxon>Eukaryota</taxon>
        <taxon>Fungi</taxon>
        <taxon>Dikarya</taxon>
        <taxon>Basidiomycota</taxon>
        <taxon>Agaricomycotina</taxon>
        <taxon>Agaricomycetes</taxon>
        <taxon>Agaricomycetidae</taxon>
        <taxon>Agaricales</taxon>
        <taxon>Agaricineae</taxon>
        <taxon>Hymenogastraceae</taxon>
        <taxon>Gymnopilus</taxon>
    </lineage>
</organism>
<feature type="compositionally biased region" description="Basic and acidic residues" evidence="1">
    <location>
        <begin position="1211"/>
        <end position="1228"/>
    </location>
</feature>
<dbReference type="InterPro" id="IPR036420">
    <property type="entry name" value="BRCT_dom_sf"/>
</dbReference>
<dbReference type="SMART" id="SM00292">
    <property type="entry name" value="BRCT"/>
    <property type="match status" value="1"/>
</dbReference>
<feature type="compositionally biased region" description="Acidic residues" evidence="1">
    <location>
        <begin position="755"/>
        <end position="766"/>
    </location>
</feature>
<feature type="compositionally biased region" description="Basic and acidic residues" evidence="1">
    <location>
        <begin position="767"/>
        <end position="781"/>
    </location>
</feature>
<feature type="compositionally biased region" description="Acidic residues" evidence="1">
    <location>
        <begin position="1088"/>
        <end position="1101"/>
    </location>
</feature>
<dbReference type="Proteomes" id="UP000724874">
    <property type="component" value="Unassembled WGS sequence"/>
</dbReference>
<feature type="region of interest" description="Disordered" evidence="1">
    <location>
        <begin position="560"/>
        <end position="595"/>
    </location>
</feature>
<evidence type="ECO:0000313" key="4">
    <source>
        <dbReference type="Proteomes" id="UP000724874"/>
    </source>
</evidence>
<dbReference type="OrthoDB" id="342264at2759"/>
<feature type="compositionally biased region" description="Basic and acidic residues" evidence="1">
    <location>
        <begin position="745"/>
        <end position="754"/>
    </location>
</feature>
<feature type="compositionally biased region" description="Basic residues" evidence="1">
    <location>
        <begin position="1380"/>
        <end position="1389"/>
    </location>
</feature>
<feature type="region of interest" description="Disordered" evidence="1">
    <location>
        <begin position="1444"/>
        <end position="1519"/>
    </location>
</feature>
<feature type="compositionally biased region" description="Acidic residues" evidence="1">
    <location>
        <begin position="1243"/>
        <end position="1252"/>
    </location>
</feature>
<feature type="compositionally biased region" description="Low complexity" evidence="1">
    <location>
        <begin position="1037"/>
        <end position="1066"/>
    </location>
</feature>
<dbReference type="EMBL" id="JADNYJ010000083">
    <property type="protein sequence ID" value="KAF8888696.1"/>
    <property type="molecule type" value="Genomic_DNA"/>
</dbReference>
<dbReference type="PROSITE" id="PS50172">
    <property type="entry name" value="BRCT"/>
    <property type="match status" value="1"/>
</dbReference>
<protein>
    <recommendedName>
        <fullName evidence="2">BRCT domain-containing protein</fullName>
    </recommendedName>
</protein>
<dbReference type="GO" id="GO:0005634">
    <property type="term" value="C:nucleus"/>
    <property type="evidence" value="ECO:0007669"/>
    <property type="project" value="TreeGrafter"/>
</dbReference>
<feature type="compositionally biased region" description="Polar residues" evidence="1">
    <location>
        <begin position="1494"/>
        <end position="1511"/>
    </location>
</feature>
<feature type="compositionally biased region" description="Acidic residues" evidence="1">
    <location>
        <begin position="560"/>
        <end position="581"/>
    </location>
</feature>
<feature type="compositionally biased region" description="Low complexity" evidence="1">
    <location>
        <begin position="1181"/>
        <end position="1196"/>
    </location>
</feature>
<feature type="compositionally biased region" description="Basic and acidic residues" evidence="1">
    <location>
        <begin position="980"/>
        <end position="999"/>
    </location>
</feature>
<dbReference type="GO" id="GO:0006302">
    <property type="term" value="P:double-strand break repair"/>
    <property type="evidence" value="ECO:0007669"/>
    <property type="project" value="TreeGrafter"/>
</dbReference>
<feature type="region of interest" description="Disordered" evidence="1">
    <location>
        <begin position="626"/>
        <end position="1321"/>
    </location>
</feature>
<feature type="compositionally biased region" description="Acidic residues" evidence="1">
    <location>
        <begin position="1298"/>
        <end position="1310"/>
    </location>
</feature>
<feature type="compositionally biased region" description="Acidic residues" evidence="1">
    <location>
        <begin position="1026"/>
        <end position="1036"/>
    </location>
</feature>
<feature type="compositionally biased region" description="Basic residues" evidence="1">
    <location>
        <begin position="916"/>
        <end position="925"/>
    </location>
</feature>
<feature type="region of interest" description="Disordered" evidence="1">
    <location>
        <begin position="1371"/>
        <end position="1429"/>
    </location>
</feature>
<proteinExistence type="predicted"/>
<dbReference type="InterPro" id="IPR053036">
    <property type="entry name" value="CellCycle_DNARepair_Reg"/>
</dbReference>
<dbReference type="GO" id="GO:1990683">
    <property type="term" value="P:DNA double-strand break attachment to nuclear envelope"/>
    <property type="evidence" value="ECO:0007669"/>
    <property type="project" value="TreeGrafter"/>
</dbReference>
<reference evidence="3" key="1">
    <citation type="submission" date="2020-11" db="EMBL/GenBank/DDBJ databases">
        <authorList>
            <consortium name="DOE Joint Genome Institute"/>
            <person name="Ahrendt S."/>
            <person name="Riley R."/>
            <person name="Andreopoulos W."/>
            <person name="LaButti K."/>
            <person name="Pangilinan J."/>
            <person name="Ruiz-duenas F.J."/>
            <person name="Barrasa J.M."/>
            <person name="Sanchez-Garcia M."/>
            <person name="Camarero S."/>
            <person name="Miyauchi S."/>
            <person name="Serrano A."/>
            <person name="Linde D."/>
            <person name="Babiker R."/>
            <person name="Drula E."/>
            <person name="Ayuso-Fernandez I."/>
            <person name="Pacheco R."/>
            <person name="Padilla G."/>
            <person name="Ferreira P."/>
            <person name="Barriuso J."/>
            <person name="Kellner H."/>
            <person name="Castanera R."/>
            <person name="Alfaro M."/>
            <person name="Ramirez L."/>
            <person name="Pisabarro A.G."/>
            <person name="Kuo A."/>
            <person name="Tritt A."/>
            <person name="Lipzen A."/>
            <person name="He G."/>
            <person name="Yan M."/>
            <person name="Ng V."/>
            <person name="Cullen D."/>
            <person name="Martin F."/>
            <person name="Rosso M.-N."/>
            <person name="Henrissat B."/>
            <person name="Hibbett D."/>
            <person name="Martinez A.T."/>
            <person name="Grigoriev I.V."/>
        </authorList>
    </citation>
    <scope>NUCLEOTIDE SEQUENCE</scope>
    <source>
        <strain evidence="3">AH 44721</strain>
    </source>
</reference>
<evidence type="ECO:0000259" key="2">
    <source>
        <dbReference type="PROSITE" id="PS50172"/>
    </source>
</evidence>
<dbReference type="Gene3D" id="3.40.50.10190">
    <property type="entry name" value="BRCT domain"/>
    <property type="match status" value="1"/>
</dbReference>
<dbReference type="Pfam" id="PF00533">
    <property type="entry name" value="BRCT"/>
    <property type="match status" value="1"/>
</dbReference>
<dbReference type="PANTHER" id="PTHR47667">
    <property type="entry name" value="REGULATOR OF TY1 TRANSPOSITION PROTEIN 107"/>
    <property type="match status" value="1"/>
</dbReference>
<evidence type="ECO:0000313" key="3">
    <source>
        <dbReference type="EMBL" id="KAF8888696.1"/>
    </source>
</evidence>
<feature type="compositionally biased region" description="Basic and acidic residues" evidence="1">
    <location>
        <begin position="1123"/>
        <end position="1143"/>
    </location>
</feature>
<dbReference type="GO" id="GO:0035361">
    <property type="term" value="C:Cul8-RING ubiquitin ligase complex"/>
    <property type="evidence" value="ECO:0007669"/>
    <property type="project" value="TreeGrafter"/>
</dbReference>
<dbReference type="PANTHER" id="PTHR47667:SF1">
    <property type="entry name" value="REGULATOR OF TY1 TRANSPOSITION PROTEIN 107"/>
    <property type="match status" value="1"/>
</dbReference>
<sequence>MALFAPVTYHLSLRSCPPSQRSLTHYCSLMGRDARREAWAIRGLPCWEEVVRQGKPEGEGEGANVGEWGGRRRERLHGRQVAVVTPLWVERSAVLGKLQPRNGVKVLLPHWFDDVVKLGMRGLSEDPYEWPEVRLLKGVDGVGPVDKDRGKDKEVQNEKEKMKRNIFATAHIFAQPMNASTPPSEKDIALVASTYTSTSGGGAGAVSSPLNPKHPPSSPNGNASILSALGVGTAGSSPTANGNGAGTGIQHQIFANRKILLSRTLQLYHSRHQAVRLNIERAGGVVLRYDGDDEEQEQVAFRNGSGNGVAVHEEQGMYERIGRKEKVRRRREAELVGECDVLVTRWRYGRAYVQAVRQAKTIGTLAWLFHVQSTGIFSRPLDQLMHYPVPKRPIEGFDQHVVTVTNYTGEAREYLKKLIMSMGATFTPTPTPVVHTAIFMLHAHVMEALGCIQGTKSSKAISWSIPVVNHTWLEDCFIQWRNLTPANIKYIHFPPGVDFSKLLGERGLHTGGDVAGAGTGAAQEGGVLVNGFKHDVNLGTMVAGAHTREEVMGRIESEAEELAEMGDDLSDIDEDEVEDEAERGTEMQPPNGTEASMKEVAGLVGVDGTIVEGDQVAPMDLDLEKSPVMSFEPPDDLMDFQGFDQDQQSEMEVEGGAEVEVGVQEPIKSPVKAKSKDKSPTKPKSTSTAAPARESPTKPTSSKPKTPLKSTVNDKTASTSKTKTSSASKSKSKAISVSDVSSGEEELRPPHVEEQVIELEDSSDEEEARRVKVKAKEKENSKTTSKMKPKRRSVMEVVIQTSPKGKNKKEKANTSPPASTSKSKSKSKDKPQKHVSPPSQDEDEDEDKQSPSPPIRPVKPKAKVTPKSTSKLDAKAKGKSKADKAKMVSSSEDEEDRNGEVEEEEEDEEDVEPPPPRRKLVRRLQKLPSPTPSPPQEEEEEEEPTPPPPPPPRRKETAKTKKLNMKKKPGNALNQICCADEGKRKSKGKEPELEIHSDGENEEEEDAEEAEQVVKKKVLKKKDQEESAEEDEDEETSLLPKKATAKSSSKPLPQSTSKAKSTSLKSRAGDEAQQAKKGRSKPLRVYDESDEEEEEEEEEENMLPPPADSDDSDELPAAPLQKSKAELRAEENKRKGKEQEKISTSKPKTATSAKGKGKRPATPTDTEPEDQEDEPPRKTKATATATATPSKATPNTLKRVTSVLLPSLELSPEKVKTKTQAKEKEKQAAKGKGKAQAKKVVSEAEDEEEEEPQPPKPAKSRPSKKAKDASTSAPLPKAKSRSKAKVATTAPRHPSSVESEDENEEEEEEVTAIISPRAARTVARTESIRAVAGQVPANAATPSKSTKAKKGVANGAATSTIASTSRAAVASVTATVSVKPKPKPKPKAMSRRDQETPMDVDQSASVSIADDVSISVAPPRRSAAAKATQKLHDTIMPDLLQYEAQRKKAGKSSSSYAFAMDGDSVDAEKRKKRSSQEVEEVEIEKPKKKRRVSGGNSNDEVQVISKPSTTKGKGKQKTVEDDAMEIARRGHAIMTTQVSLRDDVVKALNKLGVKMTTRPSESEKDFILKDKNGENKYGVVLAESLKRSKAWAVPVDAKLLKNVVTACGGQVYTQELVLTGALAQEMQWDREDFLVPN</sequence>
<feature type="compositionally biased region" description="Acidic residues" evidence="1">
    <location>
        <begin position="1000"/>
        <end position="1011"/>
    </location>
</feature>
<feature type="domain" description="BRCT" evidence="2">
    <location>
        <begin position="392"/>
        <end position="490"/>
    </location>
</feature>
<accession>A0A9P5NHS0</accession>
<name>A0A9P5NHS0_GYMJU</name>
<feature type="compositionally biased region" description="Low complexity" evidence="1">
    <location>
        <begin position="682"/>
        <end position="741"/>
    </location>
</feature>
<feature type="compositionally biased region" description="Low complexity" evidence="1">
    <location>
        <begin position="1399"/>
        <end position="1417"/>
    </location>
</feature>
<comment type="caution">
    <text evidence="3">The sequence shown here is derived from an EMBL/GenBank/DDBJ whole genome shotgun (WGS) entry which is preliminary data.</text>
</comment>
<feature type="region of interest" description="Disordered" evidence="1">
    <location>
        <begin position="201"/>
        <end position="225"/>
    </location>
</feature>
<evidence type="ECO:0000256" key="1">
    <source>
        <dbReference type="SAM" id="MobiDB-lite"/>
    </source>
</evidence>
<dbReference type="SUPFAM" id="SSF52113">
    <property type="entry name" value="BRCT domain"/>
    <property type="match status" value="1"/>
</dbReference>
<feature type="compositionally biased region" description="Acidic residues" evidence="1">
    <location>
        <begin position="891"/>
        <end position="912"/>
    </location>
</feature>
<keyword evidence="4" id="KW-1185">Reference proteome</keyword>
<feature type="compositionally biased region" description="Basic and acidic residues" evidence="1">
    <location>
        <begin position="870"/>
        <end position="886"/>
    </location>
</feature>
<dbReference type="InterPro" id="IPR001357">
    <property type="entry name" value="BRCT_dom"/>
</dbReference>
<feature type="region of interest" description="Disordered" evidence="1">
    <location>
        <begin position="1336"/>
        <end position="1355"/>
    </location>
</feature>
<feature type="compositionally biased region" description="Acidic residues" evidence="1">
    <location>
        <begin position="647"/>
        <end position="657"/>
    </location>
</feature>
<gene>
    <name evidence="3" type="ORF">CPB84DRAFT_1749431</name>
</gene>
<feature type="compositionally biased region" description="Basic residues" evidence="1">
    <location>
        <begin position="960"/>
        <end position="969"/>
    </location>
</feature>